<evidence type="ECO:0000256" key="3">
    <source>
        <dbReference type="ARBA" id="ARBA00022692"/>
    </source>
</evidence>
<comment type="caution">
    <text evidence="7">The sequence shown here is derived from an EMBL/GenBank/DDBJ whole genome shotgun (WGS) entry which is preliminary data.</text>
</comment>
<keyword evidence="8" id="KW-1185">Reference proteome</keyword>
<keyword evidence="2" id="KW-0813">Transport</keyword>
<proteinExistence type="predicted"/>
<keyword evidence="3 6" id="KW-0812">Transmembrane</keyword>
<organism evidence="7 8">
    <name type="scientific">Streptomyces gamaensis</name>
    <dbReference type="NCBI Taxonomy" id="1763542"/>
    <lineage>
        <taxon>Bacteria</taxon>
        <taxon>Bacillati</taxon>
        <taxon>Actinomycetota</taxon>
        <taxon>Actinomycetes</taxon>
        <taxon>Kitasatosporales</taxon>
        <taxon>Streptomycetaceae</taxon>
        <taxon>Streptomyces</taxon>
    </lineage>
</organism>
<feature type="transmembrane region" description="Helical" evidence="6">
    <location>
        <begin position="300"/>
        <end position="323"/>
    </location>
</feature>
<keyword evidence="4 6" id="KW-1133">Transmembrane helix</keyword>
<feature type="transmembrane region" description="Helical" evidence="6">
    <location>
        <begin position="344"/>
        <end position="362"/>
    </location>
</feature>
<dbReference type="EMBL" id="JBHSPB010000025">
    <property type="protein sequence ID" value="MFC5724254.1"/>
    <property type="molecule type" value="Genomic_DNA"/>
</dbReference>
<feature type="transmembrane region" description="Helical" evidence="6">
    <location>
        <begin position="412"/>
        <end position="432"/>
    </location>
</feature>
<accession>A0ABW0ZAW1</accession>
<gene>
    <name evidence="7" type="ORF">ACFP1Z_29270</name>
</gene>
<feature type="transmembrane region" description="Helical" evidence="6">
    <location>
        <begin position="374"/>
        <end position="392"/>
    </location>
</feature>
<dbReference type="Pfam" id="PF01566">
    <property type="entry name" value="Nramp"/>
    <property type="match status" value="1"/>
</dbReference>
<feature type="transmembrane region" description="Helical" evidence="6">
    <location>
        <begin position="104"/>
        <end position="134"/>
    </location>
</feature>
<protein>
    <submittedName>
        <fullName evidence="7">NRAMP family divalent metal transporter</fullName>
    </submittedName>
</protein>
<dbReference type="Proteomes" id="UP001596083">
    <property type="component" value="Unassembled WGS sequence"/>
</dbReference>
<evidence type="ECO:0000313" key="8">
    <source>
        <dbReference type="Proteomes" id="UP001596083"/>
    </source>
</evidence>
<feature type="transmembrane region" description="Helical" evidence="6">
    <location>
        <begin position="60"/>
        <end position="77"/>
    </location>
</feature>
<feature type="transmembrane region" description="Helical" evidence="6">
    <location>
        <begin position="166"/>
        <end position="188"/>
    </location>
</feature>
<feature type="transmembrane region" description="Helical" evidence="6">
    <location>
        <begin position="248"/>
        <end position="272"/>
    </location>
</feature>
<evidence type="ECO:0000256" key="2">
    <source>
        <dbReference type="ARBA" id="ARBA00022448"/>
    </source>
</evidence>
<evidence type="ECO:0000256" key="5">
    <source>
        <dbReference type="ARBA" id="ARBA00023136"/>
    </source>
</evidence>
<feature type="transmembrane region" description="Helical" evidence="6">
    <location>
        <begin position="438"/>
        <end position="461"/>
    </location>
</feature>
<dbReference type="RefSeq" id="WP_390320720.1">
    <property type="nucleotide sequence ID" value="NZ_JBHSPB010000025.1"/>
</dbReference>
<keyword evidence="5 6" id="KW-0472">Membrane</keyword>
<feature type="transmembrane region" description="Helical" evidence="6">
    <location>
        <begin position="507"/>
        <end position="529"/>
    </location>
</feature>
<evidence type="ECO:0000256" key="1">
    <source>
        <dbReference type="ARBA" id="ARBA00004141"/>
    </source>
</evidence>
<dbReference type="PANTHER" id="PTHR11706">
    <property type="entry name" value="SOLUTE CARRIER PROTEIN FAMILY 11 MEMBER"/>
    <property type="match status" value="1"/>
</dbReference>
<feature type="transmembrane region" description="Helical" evidence="6">
    <location>
        <begin position="31"/>
        <end position="54"/>
    </location>
</feature>
<evidence type="ECO:0000313" key="7">
    <source>
        <dbReference type="EMBL" id="MFC5724254.1"/>
    </source>
</evidence>
<name>A0ABW0ZAW1_9ACTN</name>
<evidence type="ECO:0000256" key="6">
    <source>
        <dbReference type="SAM" id="Phobius"/>
    </source>
</evidence>
<dbReference type="InterPro" id="IPR001046">
    <property type="entry name" value="NRAMP_fam"/>
</dbReference>
<reference evidence="8" key="1">
    <citation type="journal article" date="2019" name="Int. J. Syst. Evol. Microbiol.">
        <title>The Global Catalogue of Microorganisms (GCM) 10K type strain sequencing project: providing services to taxonomists for standard genome sequencing and annotation.</title>
        <authorList>
            <consortium name="The Broad Institute Genomics Platform"/>
            <consortium name="The Broad Institute Genome Sequencing Center for Infectious Disease"/>
            <person name="Wu L."/>
            <person name="Ma J."/>
        </authorList>
    </citation>
    <scope>NUCLEOTIDE SEQUENCE [LARGE SCALE GENOMIC DNA]</scope>
    <source>
        <strain evidence="8">CGMCC 4.7304</strain>
    </source>
</reference>
<feature type="transmembrane region" description="Helical" evidence="6">
    <location>
        <begin position="140"/>
        <end position="159"/>
    </location>
</feature>
<evidence type="ECO:0000256" key="4">
    <source>
        <dbReference type="ARBA" id="ARBA00022989"/>
    </source>
</evidence>
<dbReference type="PANTHER" id="PTHR11706:SF33">
    <property type="entry name" value="NATURAL RESISTANCE-ASSOCIATED MACROPHAGE PROTEIN 2"/>
    <property type="match status" value="1"/>
</dbReference>
<feature type="transmembrane region" description="Helical" evidence="6">
    <location>
        <begin position="208"/>
        <end position="227"/>
    </location>
</feature>
<sequence>MLQDEVILGALGSVRVLGDGRRRGWPTVLKVLLAVLGPGLIAMVNDAAAFGTYTQAGQDYGTALLWTMVLLIPVLYVNQEMVVRLGAVTGVGHARLIRQRFGRLWCFFCVTDLLLVNALTVMTEFIGVCLAVGYLGFPRPVSVCVATVVVLAAATTGSFRRFERIAITLCAASLLLVPVGIMVHPSASAMATGLLGPGLPGGAELSDVLLLTIGIIGAAVTPWQLFFQQSYVVDKRITPRFLRYGKADLCVGIATTVVGGLAVMGCAAAAFAGRPGAGGYTDAGAVARGLEQYAGRATGVLFAVALLAGSVIGACAVSLSTAYTLGDALGWRHSLHHGPRQARAFHLVIAVLAVVSAIVVLTPGMPLGVIAEGVQALAGVLLPSASVFLLLLCNDRALLGPWVNTRAQNAVAALAVAVLAVLSLVLTVAVAFPGLSAMALVAVLASASAVALLLAGAYALARRSHARTAAVPAPPPAVTVAREEWRTPALHTLPPPGLSPGRRLALIVLRAYLASAVVLVVVKTVQLALRH</sequence>
<comment type="subcellular location">
    <subcellularLocation>
        <location evidence="1">Membrane</location>
        <topology evidence="1">Multi-pass membrane protein</topology>
    </subcellularLocation>
</comment>